<dbReference type="EMBL" id="BQNB010011578">
    <property type="protein sequence ID" value="GJS92389.1"/>
    <property type="molecule type" value="Genomic_DNA"/>
</dbReference>
<keyword evidence="2" id="KW-1185">Reference proteome</keyword>
<reference evidence="1" key="1">
    <citation type="journal article" date="2022" name="Int. J. Mol. Sci.">
        <title>Draft Genome of Tanacetum Coccineum: Genomic Comparison of Closely Related Tanacetum-Family Plants.</title>
        <authorList>
            <person name="Yamashiro T."/>
            <person name="Shiraishi A."/>
            <person name="Nakayama K."/>
            <person name="Satake H."/>
        </authorList>
    </citation>
    <scope>NUCLEOTIDE SEQUENCE</scope>
</reference>
<gene>
    <name evidence="1" type="ORF">Tco_0799357</name>
</gene>
<protein>
    <submittedName>
        <fullName evidence="1">Uncharacterized protein</fullName>
    </submittedName>
</protein>
<name>A0ABQ4ZQ48_9ASTR</name>
<reference evidence="1" key="2">
    <citation type="submission" date="2022-01" db="EMBL/GenBank/DDBJ databases">
        <authorList>
            <person name="Yamashiro T."/>
            <person name="Shiraishi A."/>
            <person name="Satake H."/>
            <person name="Nakayama K."/>
        </authorList>
    </citation>
    <scope>NUCLEOTIDE SEQUENCE</scope>
</reference>
<accession>A0ABQ4ZQ48</accession>
<dbReference type="Proteomes" id="UP001151760">
    <property type="component" value="Unassembled WGS sequence"/>
</dbReference>
<comment type="caution">
    <text evidence="1">The sequence shown here is derived from an EMBL/GenBank/DDBJ whole genome shotgun (WGS) entry which is preliminary data.</text>
</comment>
<sequence length="437" mass="49244">MNVFVRIGFDSTIELVSFDKSQVVTFNGKFICGFRNDYCGTGSQSDNTVGRPHGFIIHGIEVLKGNKKVTEVIDVENWRVDNSRLLRWIISLFEWNSSVLSTKSSIIVRPGSCNGSTSSELEAYYGEKAAAKAPTHSTIHWSYQLSIKAYLFLVTEFISGDVRMYLKCGNAKLSRGLTNLKEGQDERLNYNNHQTRPDLTEGRYSAFKVKKLKQTPKALVSVDTMDFMLIICARLFDATAEFSMMGISLNNKTDPLAAGDMLQFLPTISKLYIAHPIQCPDIEANTGNDKSSYIRDLCILYSEPKTKTKDFPPAVDIKTLTRGRWGTAVKDLQHFTLEEYKTKFRSLRVNGDLINPHGFTLNDPQGRLKSRGIVKFGGGDGRISGKGTIRTSKLDFENVYYVEELQHFNLFSVSQICDKKNKVLFTDTECLVLTEDF</sequence>
<evidence type="ECO:0000313" key="2">
    <source>
        <dbReference type="Proteomes" id="UP001151760"/>
    </source>
</evidence>
<proteinExistence type="predicted"/>
<evidence type="ECO:0000313" key="1">
    <source>
        <dbReference type="EMBL" id="GJS92389.1"/>
    </source>
</evidence>
<organism evidence="1 2">
    <name type="scientific">Tanacetum coccineum</name>
    <dbReference type="NCBI Taxonomy" id="301880"/>
    <lineage>
        <taxon>Eukaryota</taxon>
        <taxon>Viridiplantae</taxon>
        <taxon>Streptophyta</taxon>
        <taxon>Embryophyta</taxon>
        <taxon>Tracheophyta</taxon>
        <taxon>Spermatophyta</taxon>
        <taxon>Magnoliopsida</taxon>
        <taxon>eudicotyledons</taxon>
        <taxon>Gunneridae</taxon>
        <taxon>Pentapetalae</taxon>
        <taxon>asterids</taxon>
        <taxon>campanulids</taxon>
        <taxon>Asterales</taxon>
        <taxon>Asteraceae</taxon>
        <taxon>Asteroideae</taxon>
        <taxon>Anthemideae</taxon>
        <taxon>Anthemidinae</taxon>
        <taxon>Tanacetum</taxon>
    </lineage>
</organism>